<feature type="non-terminal residue" evidence="3">
    <location>
        <position position="1"/>
    </location>
</feature>
<dbReference type="EMBL" id="HACG01008238">
    <property type="protein sequence ID" value="CEK55103.1"/>
    <property type="molecule type" value="Transcribed_RNA"/>
</dbReference>
<name>A0A0B6YFU9_9EUPU</name>
<feature type="domain" description="FANCI solenoid 4" evidence="2">
    <location>
        <begin position="1"/>
        <end position="65"/>
    </location>
</feature>
<protein>
    <recommendedName>
        <fullName evidence="2">FANCI solenoid 4 domain-containing protein</fullName>
    </recommendedName>
</protein>
<dbReference type="PANTHER" id="PTHR21818:SF0">
    <property type="entry name" value="FANCONI ANEMIA GROUP I PROTEIN"/>
    <property type="match status" value="1"/>
</dbReference>
<accession>A0A0B6YFU9</accession>
<evidence type="ECO:0000313" key="3">
    <source>
        <dbReference type="EMBL" id="CEK55103.1"/>
    </source>
</evidence>
<dbReference type="InterPro" id="IPR029314">
    <property type="entry name" value="FANCI_S4"/>
</dbReference>
<dbReference type="AlphaFoldDB" id="A0A0B6YFU9"/>
<dbReference type="PANTHER" id="PTHR21818">
    <property type="entry name" value="BC025462 PROTEIN"/>
    <property type="match status" value="1"/>
</dbReference>
<proteinExistence type="predicted"/>
<gene>
    <name evidence="3" type="primary">ORF24375</name>
</gene>
<feature type="non-terminal residue" evidence="3">
    <location>
        <position position="73"/>
    </location>
</feature>
<evidence type="ECO:0000259" key="2">
    <source>
        <dbReference type="Pfam" id="PF14678"/>
    </source>
</evidence>
<dbReference type="GO" id="GO:0006281">
    <property type="term" value="P:DNA repair"/>
    <property type="evidence" value="ECO:0007669"/>
    <property type="project" value="InterPro"/>
</dbReference>
<sequence length="73" mass="8208">LTSLTKHYISMYTNKIGHMGSRFEKLVTLVGRQLTQPTYSFIIYVQAAETEQDDERKDKKKNKTDAAAAAQAG</sequence>
<feature type="region of interest" description="Disordered" evidence="1">
    <location>
        <begin position="50"/>
        <end position="73"/>
    </location>
</feature>
<dbReference type="InterPro" id="IPR026171">
    <property type="entry name" value="FANCI"/>
</dbReference>
<reference evidence="3" key="1">
    <citation type="submission" date="2014-12" db="EMBL/GenBank/DDBJ databases">
        <title>Insight into the proteome of Arion vulgaris.</title>
        <authorList>
            <person name="Aradska J."/>
            <person name="Bulat T."/>
            <person name="Smidak R."/>
            <person name="Sarate P."/>
            <person name="Gangsoo J."/>
            <person name="Sialana F."/>
            <person name="Bilban M."/>
            <person name="Lubec G."/>
        </authorList>
    </citation>
    <scope>NUCLEOTIDE SEQUENCE</scope>
    <source>
        <tissue evidence="3">Skin</tissue>
    </source>
</reference>
<dbReference type="GO" id="GO:0070182">
    <property type="term" value="F:DNA polymerase binding"/>
    <property type="evidence" value="ECO:0007669"/>
    <property type="project" value="TreeGrafter"/>
</dbReference>
<dbReference type="Pfam" id="PF14678">
    <property type="entry name" value="FANCI_S4"/>
    <property type="match status" value="1"/>
</dbReference>
<evidence type="ECO:0000256" key="1">
    <source>
        <dbReference type="SAM" id="MobiDB-lite"/>
    </source>
</evidence>
<organism evidence="3">
    <name type="scientific">Arion vulgaris</name>
    <dbReference type="NCBI Taxonomy" id="1028688"/>
    <lineage>
        <taxon>Eukaryota</taxon>
        <taxon>Metazoa</taxon>
        <taxon>Spiralia</taxon>
        <taxon>Lophotrochozoa</taxon>
        <taxon>Mollusca</taxon>
        <taxon>Gastropoda</taxon>
        <taxon>Heterobranchia</taxon>
        <taxon>Euthyneura</taxon>
        <taxon>Panpulmonata</taxon>
        <taxon>Eupulmonata</taxon>
        <taxon>Stylommatophora</taxon>
        <taxon>Helicina</taxon>
        <taxon>Arionoidea</taxon>
        <taxon>Arionidae</taxon>
        <taxon>Arion</taxon>
    </lineage>
</organism>